<feature type="domain" description="Chemotaxis phosphatase CheX-like" evidence="2">
    <location>
        <begin position="66"/>
        <end position="125"/>
    </location>
</feature>
<organism evidence="3 4">
    <name type="scientific">Pelovirga terrestris</name>
    <dbReference type="NCBI Taxonomy" id="2771352"/>
    <lineage>
        <taxon>Bacteria</taxon>
        <taxon>Pseudomonadati</taxon>
        <taxon>Thermodesulfobacteriota</taxon>
        <taxon>Desulfuromonadia</taxon>
        <taxon>Geobacterales</taxon>
        <taxon>Geobacteraceae</taxon>
        <taxon>Pelovirga</taxon>
    </lineage>
</organism>
<dbReference type="InterPro" id="IPR028976">
    <property type="entry name" value="CheC-like_sf"/>
</dbReference>
<name>A0A8J6UQW9_9BACT</name>
<gene>
    <name evidence="3" type="ORF">ICT70_04375</name>
</gene>
<evidence type="ECO:0000313" key="3">
    <source>
        <dbReference type="EMBL" id="MBD1399901.1"/>
    </source>
</evidence>
<keyword evidence="4" id="KW-1185">Reference proteome</keyword>
<dbReference type="Pfam" id="PF13690">
    <property type="entry name" value="CheX"/>
    <property type="match status" value="1"/>
</dbReference>
<sequence length="194" mass="20164">MMIAGQTSELFTDSRLIETGIRSALVSFGQMLPQGSLVLKSQDFIRSSAARSCWQQLRCDGVQIALSLSGRISGTIILALDNQAAQQLVTALTGDGTIRSGFNEMARSALREAGNIVASAFLGALESLCGRGGLPGVPDLHLGGPCQIDSGRAEDMYALPLLLVAPAGGTDAARAGVFINLHNNDDGVSSFGDL</sequence>
<dbReference type="EMBL" id="JACWUN010000004">
    <property type="protein sequence ID" value="MBD1399901.1"/>
    <property type="molecule type" value="Genomic_DNA"/>
</dbReference>
<dbReference type="Proteomes" id="UP000632828">
    <property type="component" value="Unassembled WGS sequence"/>
</dbReference>
<protein>
    <submittedName>
        <fullName evidence="3">Chemotaxis protein CheX</fullName>
    </submittedName>
</protein>
<accession>A0A8J6UQW9</accession>
<evidence type="ECO:0000259" key="2">
    <source>
        <dbReference type="Pfam" id="PF13690"/>
    </source>
</evidence>
<dbReference type="RefSeq" id="WP_191154182.1">
    <property type="nucleotide sequence ID" value="NZ_JACWUN010000004.1"/>
</dbReference>
<dbReference type="Gene3D" id="3.40.1550.10">
    <property type="entry name" value="CheC-like"/>
    <property type="match status" value="1"/>
</dbReference>
<keyword evidence="1" id="KW-0145">Chemotaxis</keyword>
<reference evidence="3" key="1">
    <citation type="submission" date="2020-09" db="EMBL/GenBank/DDBJ databases">
        <title>Pelobacter alkaliphilus sp. nov., a novel anaerobic arsenate-reducing bacterium from terrestrial mud volcano.</title>
        <authorList>
            <person name="Khomyakova M.A."/>
            <person name="Merkel A.Y."/>
            <person name="Slobodkin A.I."/>
        </authorList>
    </citation>
    <scope>NUCLEOTIDE SEQUENCE</scope>
    <source>
        <strain evidence="3">M08fum</strain>
    </source>
</reference>
<evidence type="ECO:0000313" key="4">
    <source>
        <dbReference type="Proteomes" id="UP000632828"/>
    </source>
</evidence>
<proteinExistence type="predicted"/>
<dbReference type="InterPro" id="IPR028051">
    <property type="entry name" value="CheX-like_dom"/>
</dbReference>
<evidence type="ECO:0000256" key="1">
    <source>
        <dbReference type="ARBA" id="ARBA00022500"/>
    </source>
</evidence>
<dbReference type="SUPFAM" id="SSF103039">
    <property type="entry name" value="CheC-like"/>
    <property type="match status" value="1"/>
</dbReference>
<comment type="caution">
    <text evidence="3">The sequence shown here is derived from an EMBL/GenBank/DDBJ whole genome shotgun (WGS) entry which is preliminary data.</text>
</comment>
<dbReference type="GO" id="GO:0006935">
    <property type="term" value="P:chemotaxis"/>
    <property type="evidence" value="ECO:0007669"/>
    <property type="project" value="UniProtKB-KW"/>
</dbReference>
<dbReference type="AlphaFoldDB" id="A0A8J6UQW9"/>